<reference evidence="2 3" key="1">
    <citation type="journal article" date="2018" name="Front. Plant Sci.">
        <title>Red Clover (Trifolium pratense) and Zigzag Clover (T. medium) - A Picture of Genomic Similarities and Differences.</title>
        <authorList>
            <person name="Dluhosova J."/>
            <person name="Istvanek J."/>
            <person name="Nedelnik J."/>
            <person name="Repkova J."/>
        </authorList>
    </citation>
    <scope>NUCLEOTIDE SEQUENCE [LARGE SCALE GENOMIC DNA]</scope>
    <source>
        <strain evidence="3">cv. 10/8</strain>
        <tissue evidence="2">Leaf</tissue>
    </source>
</reference>
<accession>A0A392SRG5</accession>
<name>A0A392SRG5_9FABA</name>
<evidence type="ECO:0000313" key="3">
    <source>
        <dbReference type="Proteomes" id="UP000265520"/>
    </source>
</evidence>
<dbReference type="AlphaFoldDB" id="A0A392SRG5"/>
<keyword evidence="3" id="KW-1185">Reference proteome</keyword>
<organism evidence="2 3">
    <name type="scientific">Trifolium medium</name>
    <dbReference type="NCBI Taxonomy" id="97028"/>
    <lineage>
        <taxon>Eukaryota</taxon>
        <taxon>Viridiplantae</taxon>
        <taxon>Streptophyta</taxon>
        <taxon>Embryophyta</taxon>
        <taxon>Tracheophyta</taxon>
        <taxon>Spermatophyta</taxon>
        <taxon>Magnoliopsida</taxon>
        <taxon>eudicotyledons</taxon>
        <taxon>Gunneridae</taxon>
        <taxon>Pentapetalae</taxon>
        <taxon>rosids</taxon>
        <taxon>fabids</taxon>
        <taxon>Fabales</taxon>
        <taxon>Fabaceae</taxon>
        <taxon>Papilionoideae</taxon>
        <taxon>50 kb inversion clade</taxon>
        <taxon>NPAAA clade</taxon>
        <taxon>Hologalegina</taxon>
        <taxon>IRL clade</taxon>
        <taxon>Trifolieae</taxon>
        <taxon>Trifolium</taxon>
    </lineage>
</organism>
<evidence type="ECO:0000313" key="2">
    <source>
        <dbReference type="EMBL" id="MCI50625.1"/>
    </source>
</evidence>
<evidence type="ECO:0000256" key="1">
    <source>
        <dbReference type="SAM" id="SignalP"/>
    </source>
</evidence>
<feature type="signal peptide" evidence="1">
    <location>
        <begin position="1"/>
        <end position="23"/>
    </location>
</feature>
<protein>
    <submittedName>
        <fullName evidence="2">Uncharacterized protein</fullName>
    </submittedName>
</protein>
<proteinExistence type="predicted"/>
<sequence length="67" mass="7118">IGIDCFILGSCYVSLVLDCGCLALTPHGGASVIVWSVSCLRVGTCLPRFSFYFCPISFAPYGAVFGF</sequence>
<comment type="caution">
    <text evidence="2">The sequence shown here is derived from an EMBL/GenBank/DDBJ whole genome shotgun (WGS) entry which is preliminary data.</text>
</comment>
<feature type="chain" id="PRO_5017370338" evidence="1">
    <location>
        <begin position="24"/>
        <end position="67"/>
    </location>
</feature>
<keyword evidence="1" id="KW-0732">Signal</keyword>
<feature type="non-terminal residue" evidence="2">
    <location>
        <position position="1"/>
    </location>
</feature>
<dbReference type="EMBL" id="LXQA010419206">
    <property type="protein sequence ID" value="MCI50625.1"/>
    <property type="molecule type" value="Genomic_DNA"/>
</dbReference>
<dbReference type="Proteomes" id="UP000265520">
    <property type="component" value="Unassembled WGS sequence"/>
</dbReference>